<dbReference type="GeneID" id="75114622"/>
<accession>A0A3E4NC63</accession>
<dbReference type="Proteomes" id="UP000261210">
    <property type="component" value="Unassembled WGS sequence"/>
</dbReference>
<organism evidence="1 2">
    <name type="scientific">Bacteroides xylanisolvens</name>
    <dbReference type="NCBI Taxonomy" id="371601"/>
    <lineage>
        <taxon>Bacteria</taxon>
        <taxon>Pseudomonadati</taxon>
        <taxon>Bacteroidota</taxon>
        <taxon>Bacteroidia</taxon>
        <taxon>Bacteroidales</taxon>
        <taxon>Bacteroidaceae</taxon>
        <taxon>Bacteroides</taxon>
    </lineage>
</organism>
<evidence type="ECO:0000313" key="1">
    <source>
        <dbReference type="EMBL" id="RGK60566.1"/>
    </source>
</evidence>
<dbReference type="EMBL" id="QSQU01000021">
    <property type="protein sequence ID" value="RGK60566.1"/>
    <property type="molecule type" value="Genomic_DNA"/>
</dbReference>
<protein>
    <submittedName>
        <fullName evidence="1">Helix-turn-helix domain-containing protein</fullName>
    </submittedName>
</protein>
<proteinExistence type="predicted"/>
<dbReference type="AlphaFoldDB" id="A0A3E4NC63"/>
<gene>
    <name evidence="1" type="ORF">DXD03_14640</name>
</gene>
<name>A0A3E4NC63_9BACE</name>
<dbReference type="RefSeq" id="WP_005681054.1">
    <property type="nucleotide sequence ID" value="NZ_JADNHC010000013.1"/>
</dbReference>
<comment type="caution">
    <text evidence="1">The sequence shown here is derived from an EMBL/GenBank/DDBJ whole genome shotgun (WGS) entry which is preliminary data.</text>
</comment>
<sequence length="164" mass="18859">MTEKKNPAEKKKRGRKSEYRIEYADQALKLCLLGATDKELAEFFSVSEQTLNKWKKDYPEFLESLKKGKNIADANVASRLYNRAIGYSCKATKFATSEGKITDSKEYIEHYPPDTTAAIFWLKNRQPEKWRDKKEVDANVNLGDELEGLSDEQLQAIIDGKEEE</sequence>
<evidence type="ECO:0000313" key="2">
    <source>
        <dbReference type="Proteomes" id="UP000261210"/>
    </source>
</evidence>
<reference evidence="1 2" key="1">
    <citation type="submission" date="2018-08" db="EMBL/GenBank/DDBJ databases">
        <title>A genome reference for cultivated species of the human gut microbiota.</title>
        <authorList>
            <person name="Zou Y."/>
            <person name="Xue W."/>
            <person name="Luo G."/>
        </authorList>
    </citation>
    <scope>NUCLEOTIDE SEQUENCE [LARGE SCALE GENOMIC DNA]</scope>
    <source>
        <strain evidence="1 2">TF10-34</strain>
    </source>
</reference>